<reference evidence="10" key="1">
    <citation type="submission" date="2021-02" db="EMBL/GenBank/DDBJ databases">
        <authorList>
            <person name="Nowell W R."/>
        </authorList>
    </citation>
    <scope>NUCLEOTIDE SEQUENCE</scope>
</reference>
<dbReference type="AlphaFoldDB" id="A0A813XUT9"/>
<dbReference type="SUPFAM" id="SSF81321">
    <property type="entry name" value="Family A G protein-coupled receptor-like"/>
    <property type="match status" value="1"/>
</dbReference>
<name>A0A813XUT9_9BILA</name>
<protein>
    <recommendedName>
        <fullName evidence="9">G-protein coupled receptors family 1 profile domain-containing protein</fullName>
    </recommendedName>
</protein>
<feature type="transmembrane region" description="Helical" evidence="8">
    <location>
        <begin position="16"/>
        <end position="40"/>
    </location>
</feature>
<dbReference type="GO" id="GO:0005886">
    <property type="term" value="C:plasma membrane"/>
    <property type="evidence" value="ECO:0007669"/>
    <property type="project" value="TreeGrafter"/>
</dbReference>
<feature type="domain" description="G-protein coupled receptors family 1 profile" evidence="9">
    <location>
        <begin position="31"/>
        <end position="275"/>
    </location>
</feature>
<feature type="transmembrane region" description="Helical" evidence="8">
    <location>
        <begin position="178"/>
        <end position="200"/>
    </location>
</feature>
<dbReference type="PANTHER" id="PTHR45695:SF9">
    <property type="entry name" value="LEUCOKININ RECEPTOR"/>
    <property type="match status" value="1"/>
</dbReference>
<dbReference type="Gene3D" id="1.20.1070.10">
    <property type="entry name" value="Rhodopsin 7-helix transmembrane proteins"/>
    <property type="match status" value="1"/>
</dbReference>
<evidence type="ECO:0000313" key="11">
    <source>
        <dbReference type="Proteomes" id="UP000663832"/>
    </source>
</evidence>
<feature type="transmembrane region" description="Helical" evidence="8">
    <location>
        <begin position="137"/>
        <end position="158"/>
    </location>
</feature>
<dbReference type="Pfam" id="PF00001">
    <property type="entry name" value="7tm_1"/>
    <property type="match status" value="1"/>
</dbReference>
<evidence type="ECO:0000259" key="9">
    <source>
        <dbReference type="PROSITE" id="PS50262"/>
    </source>
</evidence>
<evidence type="ECO:0000256" key="7">
    <source>
        <dbReference type="ARBA" id="ARBA00023224"/>
    </source>
</evidence>
<feature type="transmembrane region" description="Helical" evidence="8">
    <location>
        <begin position="96"/>
        <end position="116"/>
    </location>
</feature>
<comment type="caution">
    <text evidence="10">The sequence shown here is derived from an EMBL/GenBank/DDBJ whole genome shotgun (WGS) entry which is preliminary data.</text>
</comment>
<evidence type="ECO:0000313" key="10">
    <source>
        <dbReference type="EMBL" id="CAF0878681.1"/>
    </source>
</evidence>
<proteinExistence type="predicted"/>
<evidence type="ECO:0000256" key="1">
    <source>
        <dbReference type="ARBA" id="ARBA00004141"/>
    </source>
</evidence>
<evidence type="ECO:0000256" key="5">
    <source>
        <dbReference type="ARBA" id="ARBA00023136"/>
    </source>
</evidence>
<evidence type="ECO:0000256" key="8">
    <source>
        <dbReference type="SAM" id="Phobius"/>
    </source>
</evidence>
<keyword evidence="4" id="KW-0297">G-protein coupled receptor</keyword>
<feature type="transmembrane region" description="Helical" evidence="8">
    <location>
        <begin position="52"/>
        <end position="73"/>
    </location>
</feature>
<feature type="transmembrane region" description="Helical" evidence="8">
    <location>
        <begin position="221"/>
        <end position="243"/>
    </location>
</feature>
<keyword evidence="2 8" id="KW-0812">Transmembrane</keyword>
<keyword evidence="11" id="KW-1185">Reference proteome</keyword>
<dbReference type="EMBL" id="CAJNOM010000037">
    <property type="protein sequence ID" value="CAF0878681.1"/>
    <property type="molecule type" value="Genomic_DNA"/>
</dbReference>
<keyword evidence="6" id="KW-0675">Receptor</keyword>
<dbReference type="PROSITE" id="PS50262">
    <property type="entry name" value="G_PROTEIN_RECEP_F1_2"/>
    <property type="match status" value="1"/>
</dbReference>
<feature type="transmembrane region" description="Helical" evidence="8">
    <location>
        <begin position="274"/>
        <end position="292"/>
    </location>
</feature>
<evidence type="ECO:0000256" key="4">
    <source>
        <dbReference type="ARBA" id="ARBA00023040"/>
    </source>
</evidence>
<dbReference type="GO" id="GO:0004930">
    <property type="term" value="F:G protein-coupled receptor activity"/>
    <property type="evidence" value="ECO:0007669"/>
    <property type="project" value="UniProtKB-KW"/>
</dbReference>
<keyword evidence="7" id="KW-0807">Transducer</keyword>
<keyword evidence="3 8" id="KW-1133">Transmembrane helix</keyword>
<sequence length="333" mass="39023">MASLSVSVINNIQQQYLFYSSSILLPLGCIGNLCEIFVFMTLRSFRGNQCTFIFIVESISNIGLLLSIFVPYFDTRIQGQDPTLVSVAWCKLQGPIQQIFGLCSLFTICFLTFDQYMCTNPRPYWRQIISLKFTHRFIFFMICFVILHSIPFFIFTELRPTLGCNIFSAAMNSYYRYFYYPVLNSSLPLTITVVFSLFSYRNVRRIVRRQIPIDRRRLDQQLTAMVLARVVCLISLGLPYILYNVYRVTFRTTETNQVVLAVTNLLNSIVNSMLYINFSVNFYLFLIISTRFRRQVKRFIIKKYLHFIQKEHSNRNQVAPIIPHLIISNVESL</sequence>
<accession>A0A813XUT9</accession>
<evidence type="ECO:0000256" key="6">
    <source>
        <dbReference type="ARBA" id="ARBA00023170"/>
    </source>
</evidence>
<comment type="subcellular location">
    <subcellularLocation>
        <location evidence="1">Membrane</location>
        <topology evidence="1">Multi-pass membrane protein</topology>
    </subcellularLocation>
</comment>
<evidence type="ECO:0000256" key="2">
    <source>
        <dbReference type="ARBA" id="ARBA00022692"/>
    </source>
</evidence>
<dbReference type="PANTHER" id="PTHR45695">
    <property type="entry name" value="LEUCOKININ RECEPTOR-RELATED"/>
    <property type="match status" value="1"/>
</dbReference>
<dbReference type="InterPro" id="IPR017452">
    <property type="entry name" value="GPCR_Rhodpsn_7TM"/>
</dbReference>
<dbReference type="Proteomes" id="UP000663832">
    <property type="component" value="Unassembled WGS sequence"/>
</dbReference>
<dbReference type="InterPro" id="IPR000276">
    <property type="entry name" value="GPCR_Rhodpsn"/>
</dbReference>
<evidence type="ECO:0000256" key="3">
    <source>
        <dbReference type="ARBA" id="ARBA00022989"/>
    </source>
</evidence>
<gene>
    <name evidence="10" type="ORF">QVE165_LOCUS8291</name>
</gene>
<keyword evidence="5 8" id="KW-0472">Membrane</keyword>
<dbReference type="OrthoDB" id="9982706at2759"/>
<organism evidence="10 11">
    <name type="scientific">Adineta steineri</name>
    <dbReference type="NCBI Taxonomy" id="433720"/>
    <lineage>
        <taxon>Eukaryota</taxon>
        <taxon>Metazoa</taxon>
        <taxon>Spiralia</taxon>
        <taxon>Gnathifera</taxon>
        <taxon>Rotifera</taxon>
        <taxon>Eurotatoria</taxon>
        <taxon>Bdelloidea</taxon>
        <taxon>Adinetida</taxon>
        <taxon>Adinetidae</taxon>
        <taxon>Adineta</taxon>
    </lineage>
</organism>